<gene>
    <name evidence="1" type="ORF">CPT_Muldoon_006</name>
</gene>
<evidence type="ECO:0000313" key="2">
    <source>
        <dbReference type="Proteomes" id="UP000326777"/>
    </source>
</evidence>
<evidence type="ECO:0000313" key="1">
    <source>
        <dbReference type="EMBL" id="QFR55963.1"/>
    </source>
</evidence>
<protein>
    <submittedName>
        <fullName evidence="1">Uncharacterized protein</fullName>
    </submittedName>
</protein>
<sequence>MNIVKQQYDKIYTEHFVPSAIICLATPTHDLDGEQYQTVHLMRKATKPDQENCAWVYISGSDIGQYETAEYIDGVIRGDYSGIVTRIPNFRLDQHTGQLSLEDLVPGHTYKFVGHDIDADIFEVTSGKNAYMRIDAESPYYISMLDVGTGQVEMINRSQNPMINEWMEVKVDIVIP</sequence>
<reference evidence="2" key="1">
    <citation type="submission" date="2019-06" db="EMBL/GenBank/DDBJ databases">
        <title>Complete genome sequence of Serratia marcescens phage Muldoon.</title>
        <authorList>
            <person name="Campbell S."/>
            <person name="Atkinson C."/>
            <person name="Moreland R."/>
            <person name="Liu M."/>
            <person name="Ramsey J."/>
            <person name="Leavitt J."/>
        </authorList>
    </citation>
    <scope>NUCLEOTIDE SEQUENCE [LARGE SCALE GENOMIC DNA]</scope>
</reference>
<dbReference type="EMBL" id="MN095771">
    <property type="protein sequence ID" value="QFR55963.1"/>
    <property type="molecule type" value="Genomic_DNA"/>
</dbReference>
<accession>A0A5P8PH11</accession>
<name>A0A5P8PH11_9CAUD</name>
<keyword evidence="2" id="KW-1185">Reference proteome</keyword>
<dbReference type="Proteomes" id="UP000326777">
    <property type="component" value="Genome"/>
</dbReference>
<proteinExistence type="predicted"/>
<organism evidence="1 2">
    <name type="scientific">Serratia phage Muldoon</name>
    <dbReference type="NCBI Taxonomy" id="2601678"/>
    <lineage>
        <taxon>Viruses</taxon>
        <taxon>Duplodnaviria</taxon>
        <taxon>Heunggongvirae</taxon>
        <taxon>Uroviricota</taxon>
        <taxon>Caudoviricetes</taxon>
        <taxon>Muldoonvirus</taxon>
        <taxon>Muldoonvirus muldoon</taxon>
    </lineage>
</organism>